<sequence length="290" mass="31870">MNPELAKKHQPPPEPFSFTTRDAILYALGIGAKATNLQWTYESDEEFHIFPTFVIAPALLSNSLGDWPGVKFDLTRILHGEQYIEVFEPLPLDGDLLSTVRIADIIDKGSGALILTDINISDKRSGKKLAYLQMATFQVGGGNFGGAKNSSAAISGVPAPQRSPDKIVEEKTSKDQAALYRLGSRDMNPLHIDPMFAQMGGFKQPILHGMCTLGFSTRHVVETFANGDARKFKAVKARFTSPVSLGSTLVTEMWKENSRIHFQTKIKETGKTVINNAYVDLIDDGKNSKL</sequence>
<proteinExistence type="predicted"/>
<accession>A0AC34FZ49</accession>
<reference evidence="2" key="1">
    <citation type="submission" date="2022-11" db="UniProtKB">
        <authorList>
            <consortium name="WormBaseParasite"/>
        </authorList>
    </citation>
    <scope>IDENTIFICATION</scope>
</reference>
<protein>
    <submittedName>
        <fullName evidence="2">MaoC-like domain-containing protein</fullName>
    </submittedName>
</protein>
<name>A0AC34FZ49_9BILA</name>
<dbReference type="WBParaSite" id="ES5_v2.g22809.t1">
    <property type="protein sequence ID" value="ES5_v2.g22809.t1"/>
    <property type="gene ID" value="ES5_v2.g22809"/>
</dbReference>
<evidence type="ECO:0000313" key="1">
    <source>
        <dbReference type="Proteomes" id="UP000887579"/>
    </source>
</evidence>
<dbReference type="Proteomes" id="UP000887579">
    <property type="component" value="Unplaced"/>
</dbReference>
<organism evidence="1 2">
    <name type="scientific">Panagrolaimus sp. ES5</name>
    <dbReference type="NCBI Taxonomy" id="591445"/>
    <lineage>
        <taxon>Eukaryota</taxon>
        <taxon>Metazoa</taxon>
        <taxon>Ecdysozoa</taxon>
        <taxon>Nematoda</taxon>
        <taxon>Chromadorea</taxon>
        <taxon>Rhabditida</taxon>
        <taxon>Tylenchina</taxon>
        <taxon>Panagrolaimomorpha</taxon>
        <taxon>Panagrolaimoidea</taxon>
        <taxon>Panagrolaimidae</taxon>
        <taxon>Panagrolaimus</taxon>
    </lineage>
</organism>
<evidence type="ECO:0000313" key="2">
    <source>
        <dbReference type="WBParaSite" id="ES5_v2.g22809.t1"/>
    </source>
</evidence>